<sequence>MPKNRKKQKQGLDSDCKGDAPHAPSTAPSTTLNASISSGLPSRPKDKASSTAVPASQGSPALIICRNKHWRYISSFHGPWLQLPPEIIETLAYHNYSHPLPRPIDPAVYYDLLKIRRLVDDATDLAVRAASGLVSLKSLDNSHPGAALGLGPAYGKQPMLSAERRHKLREQATAKLARAYQLDEIACSVATMQGASSLEDVASLVLKRDPHNLDAKYVHFFHEKIPSRQLAESTSLNILDEVIAGQPLDCEALRTRATVRMFKEDYKGAAKDLTEALHILKVHTRHRNTAENQSRELQLASDRNSWRADAVLNEDQQPSSLEAQLLFARAGVLLSIACLSVDKALEPMPSPTARPRASSGTNVNCTDDQIGRGSSETATSTPTAELPPPLLTAGERLAETKILDARKAVKVHARKALRDYMAFLSSLHYSPGFSMPDAMDYNKKIAALKHKGRRPVPTQSNGNGSSGGGAGGDFARAGGERHVHKVYKMNELFVASPPTDLPPYPPPEVSTLSPLPPSHPTTENSNATYITSATIETVTYHPLLTDALHSLLLCHTLVQTSTKELQRHAHMVARICRAVDGYPMFQSSRSPARADWIEILRQCQNWLGLEASWETLCSTASLYPAASPMAGEGSITRQPVAAPQQVRALPPTPTPVSASTSKGTQQQAHNSDWTSEKRKEAIHREAIRRALEDDRVGDQEMFRVAYQTHKRSVEADFKAQREGHLQVVDGDGGNRDAEEDSSTALSTALVPAQPSTNNLNGQLAAPTQQPPPSPSASHRMWSQDEGREYPILTQRASAVARWQREAPSQGWSSININNNNNKSNSAPLAASSLPASSAAGPPGVSPPKKKKKAVSAAGAVNADGPASPPPLSLLSLSSAGPSAVPPTATAVPTTATTATSSPLSLSVGM</sequence>
<evidence type="ECO:0000256" key="1">
    <source>
        <dbReference type="SAM" id="MobiDB-lite"/>
    </source>
</evidence>
<feature type="compositionally biased region" description="Basic and acidic residues" evidence="1">
    <location>
        <begin position="10"/>
        <end position="20"/>
    </location>
</feature>
<dbReference type="EMBL" id="KZ678479">
    <property type="protein sequence ID" value="PSR82373.1"/>
    <property type="molecule type" value="Genomic_DNA"/>
</dbReference>
<feature type="compositionally biased region" description="Low complexity" evidence="1">
    <location>
        <begin position="373"/>
        <end position="384"/>
    </location>
</feature>
<proteinExistence type="predicted"/>
<protein>
    <recommendedName>
        <fullName evidence="4">Histidine kinase group protein</fullName>
    </recommendedName>
</protein>
<feature type="compositionally biased region" description="Polar residues" evidence="1">
    <location>
        <begin position="358"/>
        <end position="367"/>
    </location>
</feature>
<feature type="region of interest" description="Disordered" evidence="1">
    <location>
        <begin position="450"/>
        <end position="473"/>
    </location>
</feature>
<gene>
    <name evidence="2" type="ORF">BD289DRAFT_507124</name>
</gene>
<dbReference type="AlphaFoldDB" id="A0A2T3A3X8"/>
<feature type="region of interest" description="Disordered" evidence="1">
    <location>
        <begin position="347"/>
        <end position="392"/>
    </location>
</feature>
<feature type="region of interest" description="Disordered" evidence="1">
    <location>
        <begin position="1"/>
        <end position="54"/>
    </location>
</feature>
<dbReference type="OrthoDB" id="420046at2759"/>
<reference evidence="2 3" key="1">
    <citation type="journal article" date="2018" name="Mycol. Prog.">
        <title>Coniella lustricola, a new species from submerged detritus.</title>
        <authorList>
            <person name="Raudabaugh D.B."/>
            <person name="Iturriaga T."/>
            <person name="Carver A."/>
            <person name="Mondo S."/>
            <person name="Pangilinan J."/>
            <person name="Lipzen A."/>
            <person name="He G."/>
            <person name="Amirebrahimi M."/>
            <person name="Grigoriev I.V."/>
            <person name="Miller A.N."/>
        </authorList>
    </citation>
    <scope>NUCLEOTIDE SEQUENCE [LARGE SCALE GENOMIC DNA]</scope>
    <source>
        <strain evidence="2 3">B22-T-1</strain>
    </source>
</reference>
<feature type="region of interest" description="Disordered" evidence="1">
    <location>
        <begin position="726"/>
        <end position="745"/>
    </location>
</feature>
<evidence type="ECO:0000313" key="3">
    <source>
        <dbReference type="Proteomes" id="UP000241462"/>
    </source>
</evidence>
<feature type="region of interest" description="Disordered" evidence="1">
    <location>
        <begin position="498"/>
        <end position="523"/>
    </location>
</feature>
<evidence type="ECO:0000313" key="2">
    <source>
        <dbReference type="EMBL" id="PSR82373.1"/>
    </source>
</evidence>
<feature type="compositionally biased region" description="Pro residues" evidence="1">
    <location>
        <begin position="499"/>
        <end position="519"/>
    </location>
</feature>
<feature type="compositionally biased region" description="Low complexity" evidence="1">
    <location>
        <begin position="812"/>
        <end position="842"/>
    </location>
</feature>
<dbReference type="Proteomes" id="UP000241462">
    <property type="component" value="Unassembled WGS sequence"/>
</dbReference>
<feature type="compositionally biased region" description="Polar residues" evidence="1">
    <location>
        <begin position="662"/>
        <end position="673"/>
    </location>
</feature>
<evidence type="ECO:0008006" key="4">
    <source>
        <dbReference type="Google" id="ProtNLM"/>
    </source>
</evidence>
<feature type="region of interest" description="Disordered" evidence="1">
    <location>
        <begin position="800"/>
        <end position="909"/>
    </location>
</feature>
<accession>A0A2T3A3X8</accession>
<feature type="compositionally biased region" description="Polar residues" evidence="1">
    <location>
        <begin position="26"/>
        <end position="40"/>
    </location>
</feature>
<keyword evidence="3" id="KW-1185">Reference proteome</keyword>
<organism evidence="2 3">
    <name type="scientific">Coniella lustricola</name>
    <dbReference type="NCBI Taxonomy" id="2025994"/>
    <lineage>
        <taxon>Eukaryota</taxon>
        <taxon>Fungi</taxon>
        <taxon>Dikarya</taxon>
        <taxon>Ascomycota</taxon>
        <taxon>Pezizomycotina</taxon>
        <taxon>Sordariomycetes</taxon>
        <taxon>Sordariomycetidae</taxon>
        <taxon>Diaporthales</taxon>
        <taxon>Schizoparmaceae</taxon>
        <taxon>Coniella</taxon>
    </lineage>
</organism>
<feature type="region of interest" description="Disordered" evidence="1">
    <location>
        <begin position="647"/>
        <end position="680"/>
    </location>
</feature>
<dbReference type="InParanoid" id="A0A2T3A3X8"/>
<dbReference type="STRING" id="2025994.A0A2T3A3X8"/>
<name>A0A2T3A3X8_9PEZI</name>
<feature type="region of interest" description="Disordered" evidence="1">
    <location>
        <begin position="752"/>
        <end position="781"/>
    </location>
</feature>
<feature type="compositionally biased region" description="Low complexity" evidence="1">
    <location>
        <begin position="872"/>
        <end position="909"/>
    </location>
</feature>